<accession>A0A3L9XZX3</accession>
<protein>
    <submittedName>
        <fullName evidence="1">Uncharacterized protein</fullName>
    </submittedName>
</protein>
<organism evidence="1 2">
    <name type="scientific">Rhodophyticola porphyridii</name>
    <dbReference type="NCBI Taxonomy" id="1852017"/>
    <lineage>
        <taxon>Bacteria</taxon>
        <taxon>Pseudomonadati</taxon>
        <taxon>Pseudomonadota</taxon>
        <taxon>Alphaproteobacteria</taxon>
        <taxon>Rhodobacterales</taxon>
        <taxon>Roseobacteraceae</taxon>
        <taxon>Rhodophyticola</taxon>
    </lineage>
</organism>
<dbReference type="AlphaFoldDB" id="A0A3L9XZX3"/>
<evidence type="ECO:0000313" key="2">
    <source>
        <dbReference type="Proteomes" id="UP000281343"/>
    </source>
</evidence>
<reference evidence="1 2" key="1">
    <citation type="submission" date="2018-10" db="EMBL/GenBank/DDBJ databases">
        <authorList>
            <person name="Jung H.S."/>
            <person name="Jeon C.O."/>
        </authorList>
    </citation>
    <scope>NUCLEOTIDE SEQUENCE [LARGE SCALE GENOMIC DNA]</scope>
    <source>
        <strain evidence="1 2">MA-7-27</strain>
    </source>
</reference>
<evidence type="ECO:0000313" key="1">
    <source>
        <dbReference type="EMBL" id="RMA42161.1"/>
    </source>
</evidence>
<sequence length="113" mass="12938">MRGEDVPRHDGDAYAGWFKRRLVEGGPWVPVRIFVEREIDADTGELAGPERLVMEVEGIRSDRDPADTFSWLTPISRAEHDRLTDMRLRDPRFFTSTDRIDLSEAPTLPPGVF</sequence>
<dbReference type="Proteomes" id="UP000281343">
    <property type="component" value="Unassembled WGS sequence"/>
</dbReference>
<comment type="caution">
    <text evidence="1">The sequence shown here is derived from an EMBL/GenBank/DDBJ whole genome shotgun (WGS) entry which is preliminary data.</text>
</comment>
<name>A0A3L9XZX3_9RHOB</name>
<keyword evidence="2" id="KW-1185">Reference proteome</keyword>
<proteinExistence type="predicted"/>
<gene>
    <name evidence="1" type="ORF">D9R08_12000</name>
</gene>
<dbReference type="EMBL" id="RCNT01000005">
    <property type="protein sequence ID" value="RMA42161.1"/>
    <property type="molecule type" value="Genomic_DNA"/>
</dbReference>